<proteinExistence type="predicted"/>
<dbReference type="Gene3D" id="3.40.50.360">
    <property type="match status" value="1"/>
</dbReference>
<dbReference type="InterPro" id="IPR001094">
    <property type="entry name" value="Flavdoxin-like"/>
</dbReference>
<feature type="region of interest" description="Disordered" evidence="2">
    <location>
        <begin position="1"/>
        <end position="33"/>
    </location>
</feature>
<keyword evidence="1" id="KW-0285">Flavoprotein</keyword>
<dbReference type="GO" id="GO:0005829">
    <property type="term" value="C:cytosol"/>
    <property type="evidence" value="ECO:0007669"/>
    <property type="project" value="TreeGrafter"/>
</dbReference>
<feature type="compositionally biased region" description="Pro residues" evidence="2">
    <location>
        <begin position="1"/>
        <end position="10"/>
    </location>
</feature>
<sequence length="158" mass="17652">MPSFDPPHPPSHISTTTTPILTPSNQQNSPPPTLTRLLQHHLPPLLILLLPIFHPAQPTPSQDDHAADDEYAEKLKKESLAFFFLSTYGDGEPAGNAARFYEWFTEGDAKGEWLNKLQFGVFGLANRQYEHFNMIAKVVDDGLADQGMPSLLHINFSM</sequence>
<dbReference type="OrthoDB" id="1928950at2759"/>
<dbReference type="PANTHER" id="PTHR19384">
    <property type="entry name" value="NITRIC OXIDE SYNTHASE-RELATED"/>
    <property type="match status" value="1"/>
</dbReference>
<dbReference type="AlphaFoldDB" id="A0A5N6PWV1"/>
<dbReference type="GO" id="GO:0010181">
    <property type="term" value="F:FMN binding"/>
    <property type="evidence" value="ECO:0007669"/>
    <property type="project" value="InterPro"/>
</dbReference>
<dbReference type="SUPFAM" id="SSF52218">
    <property type="entry name" value="Flavoproteins"/>
    <property type="match status" value="1"/>
</dbReference>
<dbReference type="InterPro" id="IPR008254">
    <property type="entry name" value="Flavodoxin/NO_synth"/>
</dbReference>
<evidence type="ECO:0000256" key="2">
    <source>
        <dbReference type="SAM" id="MobiDB-lite"/>
    </source>
</evidence>
<dbReference type="GO" id="GO:0003958">
    <property type="term" value="F:NADPH-hemoprotein reductase activity"/>
    <property type="evidence" value="ECO:0007669"/>
    <property type="project" value="TreeGrafter"/>
</dbReference>
<dbReference type="GO" id="GO:0050660">
    <property type="term" value="F:flavin adenine dinucleotide binding"/>
    <property type="evidence" value="ECO:0007669"/>
    <property type="project" value="TreeGrafter"/>
</dbReference>
<evidence type="ECO:0000259" key="3">
    <source>
        <dbReference type="PROSITE" id="PS50902"/>
    </source>
</evidence>
<organism evidence="4 5">
    <name type="scientific">Mikania micrantha</name>
    <name type="common">bitter vine</name>
    <dbReference type="NCBI Taxonomy" id="192012"/>
    <lineage>
        <taxon>Eukaryota</taxon>
        <taxon>Viridiplantae</taxon>
        <taxon>Streptophyta</taxon>
        <taxon>Embryophyta</taxon>
        <taxon>Tracheophyta</taxon>
        <taxon>Spermatophyta</taxon>
        <taxon>Magnoliopsida</taxon>
        <taxon>eudicotyledons</taxon>
        <taxon>Gunneridae</taxon>
        <taxon>Pentapetalae</taxon>
        <taxon>asterids</taxon>
        <taxon>campanulids</taxon>
        <taxon>Asterales</taxon>
        <taxon>Asteraceae</taxon>
        <taxon>Asteroideae</taxon>
        <taxon>Heliantheae alliance</taxon>
        <taxon>Eupatorieae</taxon>
        <taxon>Mikania</taxon>
    </lineage>
</organism>
<protein>
    <recommendedName>
        <fullName evidence="3">Flavodoxin-like domain-containing protein</fullName>
    </recommendedName>
</protein>
<dbReference type="PANTHER" id="PTHR19384:SF17">
    <property type="entry name" value="NADPH--CYTOCHROME P450 REDUCTASE"/>
    <property type="match status" value="1"/>
</dbReference>
<reference evidence="4 5" key="1">
    <citation type="submission" date="2019-05" db="EMBL/GenBank/DDBJ databases">
        <title>Mikania micrantha, genome provides insights into the molecular mechanism of rapid growth.</title>
        <authorList>
            <person name="Liu B."/>
        </authorList>
    </citation>
    <scope>NUCLEOTIDE SEQUENCE [LARGE SCALE GENOMIC DNA]</scope>
    <source>
        <strain evidence="4">NLD-2019</strain>
        <tissue evidence="4">Leaf</tissue>
    </source>
</reference>
<dbReference type="InterPro" id="IPR029039">
    <property type="entry name" value="Flavoprotein-like_sf"/>
</dbReference>
<dbReference type="Proteomes" id="UP000326396">
    <property type="component" value="Linkage Group LG10"/>
</dbReference>
<evidence type="ECO:0000313" key="4">
    <source>
        <dbReference type="EMBL" id="KAD7117268.1"/>
    </source>
</evidence>
<comment type="caution">
    <text evidence="4">The sequence shown here is derived from an EMBL/GenBank/DDBJ whole genome shotgun (WGS) entry which is preliminary data.</text>
</comment>
<keyword evidence="5" id="KW-1185">Reference proteome</keyword>
<feature type="domain" description="Flavodoxin-like" evidence="3">
    <location>
        <begin position="20"/>
        <end position="158"/>
    </location>
</feature>
<accession>A0A5N6PWV1</accession>
<name>A0A5N6PWV1_9ASTR</name>
<dbReference type="PRINTS" id="PR00369">
    <property type="entry name" value="FLAVODOXIN"/>
</dbReference>
<evidence type="ECO:0000256" key="1">
    <source>
        <dbReference type="ARBA" id="ARBA00022630"/>
    </source>
</evidence>
<dbReference type="Pfam" id="PF00258">
    <property type="entry name" value="Flavodoxin_1"/>
    <property type="match status" value="1"/>
</dbReference>
<dbReference type="PROSITE" id="PS50902">
    <property type="entry name" value="FLAVODOXIN_LIKE"/>
    <property type="match status" value="1"/>
</dbReference>
<gene>
    <name evidence="4" type="ORF">E3N88_04536</name>
</gene>
<dbReference type="EMBL" id="SZYD01000002">
    <property type="protein sequence ID" value="KAD7117268.1"/>
    <property type="molecule type" value="Genomic_DNA"/>
</dbReference>
<evidence type="ECO:0000313" key="5">
    <source>
        <dbReference type="Proteomes" id="UP000326396"/>
    </source>
</evidence>
<feature type="compositionally biased region" description="Low complexity" evidence="2">
    <location>
        <begin position="11"/>
        <end position="24"/>
    </location>
</feature>